<keyword evidence="7" id="KW-0573">Peptidoglycan synthesis</keyword>
<dbReference type="GO" id="GO:0008963">
    <property type="term" value="F:phospho-N-acetylmuramoyl-pentapeptide-transferase activity"/>
    <property type="evidence" value="ECO:0007669"/>
    <property type="project" value="UniProtKB-UniRule"/>
</dbReference>
<dbReference type="InterPro" id="IPR018480">
    <property type="entry name" value="PNAcMuramoyl-5peptid_Trfase_CS"/>
</dbReference>
<evidence type="ECO:0000256" key="2">
    <source>
        <dbReference type="ARBA" id="ARBA00005583"/>
    </source>
</evidence>
<feature type="transmembrane region" description="Helical" evidence="7">
    <location>
        <begin position="144"/>
        <end position="163"/>
    </location>
</feature>
<keyword evidence="7" id="KW-1003">Cell membrane</keyword>
<evidence type="ECO:0000256" key="9">
    <source>
        <dbReference type="PIRSR" id="PIRSR600715-1"/>
    </source>
</evidence>
<feature type="binding site" evidence="9">
    <location>
        <position position="168"/>
    </location>
    <ligand>
        <name>Mg(2+)</name>
        <dbReference type="ChEBI" id="CHEBI:18420"/>
    </ligand>
</feature>
<keyword evidence="4 7" id="KW-0812">Transmembrane</keyword>
<dbReference type="GO" id="GO:0009252">
    <property type="term" value="P:peptidoglycan biosynthetic process"/>
    <property type="evidence" value="ECO:0007669"/>
    <property type="project" value="UniProtKB-UniRule"/>
</dbReference>
<keyword evidence="7 9" id="KW-0460">Magnesium</keyword>
<proteinExistence type="inferred from homology"/>
<accession>A0AAF1BVE0</accession>
<dbReference type="InterPro" id="IPR003524">
    <property type="entry name" value="PNAcMuramoyl-5peptid_Trfase"/>
</dbReference>
<dbReference type="GO" id="GO:0005886">
    <property type="term" value="C:plasma membrane"/>
    <property type="evidence" value="ECO:0007669"/>
    <property type="project" value="UniProtKB-SubCell"/>
</dbReference>
<feature type="binding site" evidence="9">
    <location>
        <position position="228"/>
    </location>
    <ligand>
        <name>Mg(2+)</name>
        <dbReference type="ChEBI" id="CHEBI:18420"/>
    </ligand>
</feature>
<dbReference type="PANTHER" id="PTHR22926">
    <property type="entry name" value="PHOSPHO-N-ACETYLMURAMOYL-PENTAPEPTIDE-TRANSFERASE"/>
    <property type="match status" value="1"/>
</dbReference>
<dbReference type="HAMAP" id="MF_00038">
    <property type="entry name" value="MraY"/>
    <property type="match status" value="1"/>
</dbReference>
<dbReference type="PROSITE" id="PS01347">
    <property type="entry name" value="MRAY_1"/>
    <property type="match status" value="1"/>
</dbReference>
<dbReference type="GO" id="GO:0071555">
    <property type="term" value="P:cell wall organization"/>
    <property type="evidence" value="ECO:0007669"/>
    <property type="project" value="UniProtKB-KW"/>
</dbReference>
<protein>
    <recommendedName>
        <fullName evidence="7 8">Phospho-N-acetylmuramoyl-pentapeptide-transferase</fullName>
        <ecNumber evidence="7 8">2.7.8.13</ecNumber>
    </recommendedName>
    <alternativeName>
        <fullName evidence="7">UDP-MurNAc-pentapeptide phosphotransferase</fullName>
    </alternativeName>
</protein>
<comment type="function">
    <text evidence="7">Catalyzes the initial step of the lipid cycle reactions in the biosynthesis of the cell wall peptidoglycan: transfers peptidoglycan precursor phospho-MurNAc-pentapeptide from UDP-MurNAc-pentapeptide onto the lipid carrier undecaprenyl phosphate, yielding undecaprenyl-pyrophosphoryl-MurNAc-pentapeptide, known as lipid I.</text>
</comment>
<dbReference type="PANTHER" id="PTHR22926:SF5">
    <property type="entry name" value="PHOSPHO-N-ACETYLMURAMOYL-PENTAPEPTIDE-TRANSFERASE HOMOLOG"/>
    <property type="match status" value="1"/>
</dbReference>
<feature type="transmembrane region" description="Helical" evidence="7">
    <location>
        <begin position="200"/>
        <end position="217"/>
    </location>
</feature>
<comment type="cofactor">
    <cofactor evidence="7 9">
        <name>Mg(2+)</name>
        <dbReference type="ChEBI" id="CHEBI:18420"/>
    </cofactor>
</comment>
<comment type="pathway">
    <text evidence="7">Cell wall biogenesis; peptidoglycan biosynthesis.</text>
</comment>
<keyword evidence="7" id="KW-0132">Cell division</keyword>
<keyword evidence="7" id="KW-0133">Cell shape</keyword>
<dbReference type="PROSITE" id="PS01348">
    <property type="entry name" value="MRAY_2"/>
    <property type="match status" value="1"/>
</dbReference>
<dbReference type="RefSeq" id="WP_102167252.1">
    <property type="nucleotide sequence ID" value="NZ_CP136964.1"/>
</dbReference>
<dbReference type="GO" id="GO:0046872">
    <property type="term" value="F:metal ion binding"/>
    <property type="evidence" value="ECO:0007669"/>
    <property type="project" value="UniProtKB-KW"/>
</dbReference>
<feature type="transmembrane region" description="Helical" evidence="7">
    <location>
        <begin position="251"/>
        <end position="272"/>
    </location>
</feature>
<sequence length="319" mass="34773">MSIILLIISFILSATLMKMMIPKLKQLKFGQAIREEGPESHLAKTGTPTMGGISFISVTVVLSIICMFFVEDVSKLLILVIVTLGFGLIGFIDDYIIVVKKDNRGLTSKQKALAQVVVSIIVFFIMMKFVPSIELGVSIPMTDITIPLGVFFIVWIVFWLVGFSNAVNLTDGLDGLSTSTTIIANGAFLAIAWLHSEKEIILFLSILIGAQLGFLLFNKYPAKVFMGDTGSLALGGIVGIVSIILNNSLLLLIVGIIFVIETSSVIIQVVSFKTTGKRVFKMTPIHHHFELSGWNERKIVFVFSFVGLIFGLIGILIGG</sequence>
<dbReference type="EC" id="2.7.8.13" evidence="7 8"/>
<feature type="transmembrane region" description="Helical" evidence="7">
    <location>
        <begin position="6"/>
        <end position="24"/>
    </location>
</feature>
<feature type="transmembrane region" description="Helical" evidence="7">
    <location>
        <begin position="299"/>
        <end position="318"/>
    </location>
</feature>
<evidence type="ECO:0000256" key="3">
    <source>
        <dbReference type="ARBA" id="ARBA00022679"/>
    </source>
</evidence>
<dbReference type="Proteomes" id="UP000243626">
    <property type="component" value="Chromosome"/>
</dbReference>
<gene>
    <name evidence="7 10" type="primary">mraY</name>
    <name evidence="10" type="ORF">CJ229_000225</name>
</gene>
<evidence type="ECO:0000256" key="7">
    <source>
        <dbReference type="HAMAP-Rule" id="MF_00038"/>
    </source>
</evidence>
<evidence type="ECO:0000256" key="4">
    <source>
        <dbReference type="ARBA" id="ARBA00022692"/>
    </source>
</evidence>
<feature type="transmembrane region" description="Helical" evidence="7">
    <location>
        <begin position="76"/>
        <end position="100"/>
    </location>
</feature>
<dbReference type="EMBL" id="CP136964">
    <property type="protein sequence ID" value="WOS96201.1"/>
    <property type="molecule type" value="Genomic_DNA"/>
</dbReference>
<comment type="subcellular location">
    <subcellularLocation>
        <location evidence="7">Cell membrane</location>
        <topology evidence="7">Multi-pass membrane protein</topology>
    </subcellularLocation>
    <subcellularLocation>
        <location evidence="1">Membrane</location>
        <topology evidence="1">Multi-pass membrane protein</topology>
    </subcellularLocation>
</comment>
<keyword evidence="7 9" id="KW-0479">Metal-binding</keyword>
<dbReference type="NCBIfam" id="TIGR00445">
    <property type="entry name" value="mraY"/>
    <property type="match status" value="1"/>
</dbReference>
<name>A0AAF1BVE0_9STAP</name>
<dbReference type="AlphaFoldDB" id="A0AAF1BVE0"/>
<dbReference type="CDD" id="cd06852">
    <property type="entry name" value="GT_MraY"/>
    <property type="match status" value="1"/>
</dbReference>
<evidence type="ECO:0000256" key="8">
    <source>
        <dbReference type="NCBIfam" id="TIGR00445"/>
    </source>
</evidence>
<evidence type="ECO:0000256" key="1">
    <source>
        <dbReference type="ARBA" id="ARBA00004141"/>
    </source>
</evidence>
<evidence type="ECO:0000313" key="11">
    <source>
        <dbReference type="Proteomes" id="UP000243626"/>
    </source>
</evidence>
<keyword evidence="6 7" id="KW-0472">Membrane</keyword>
<organism evidence="10 11">
    <name type="scientific">Nosocomiicoccus massiliensis</name>
    <dbReference type="NCBI Taxonomy" id="1232430"/>
    <lineage>
        <taxon>Bacteria</taxon>
        <taxon>Bacillati</taxon>
        <taxon>Bacillota</taxon>
        <taxon>Bacilli</taxon>
        <taxon>Bacillales</taxon>
        <taxon>Staphylococcaceae</taxon>
        <taxon>Nosocomiicoccus</taxon>
    </lineage>
</organism>
<evidence type="ECO:0000313" key="10">
    <source>
        <dbReference type="EMBL" id="WOS96201.1"/>
    </source>
</evidence>
<evidence type="ECO:0000256" key="5">
    <source>
        <dbReference type="ARBA" id="ARBA00022989"/>
    </source>
</evidence>
<dbReference type="Pfam" id="PF00953">
    <property type="entry name" value="Glycos_transf_4"/>
    <property type="match status" value="1"/>
</dbReference>
<keyword evidence="7" id="KW-0131">Cell cycle</keyword>
<dbReference type="KEGG" id="nmy:CJ229_000225"/>
<comment type="similarity">
    <text evidence="2 7">Belongs to the glycosyltransferase 4 family. MraY subfamily.</text>
</comment>
<feature type="transmembrane region" description="Helical" evidence="7">
    <location>
        <begin position="50"/>
        <end position="70"/>
    </location>
</feature>
<reference evidence="11" key="1">
    <citation type="submission" date="2017-09" db="EMBL/GenBank/DDBJ databases">
        <title>Bacterial strain isolated from the female urinary microbiota.</title>
        <authorList>
            <person name="Thomas-White K."/>
            <person name="Kumar N."/>
            <person name="Forster S."/>
            <person name="Putonti C."/>
            <person name="Lawley T."/>
            <person name="Wolfe A.J."/>
        </authorList>
    </citation>
    <scope>NUCLEOTIDE SEQUENCE [LARGE SCALE GENOMIC DNA]</scope>
    <source>
        <strain evidence="11">UMB0959</strain>
    </source>
</reference>
<keyword evidence="7" id="KW-0961">Cell wall biogenesis/degradation</keyword>
<evidence type="ECO:0000256" key="6">
    <source>
        <dbReference type="ARBA" id="ARBA00023136"/>
    </source>
</evidence>
<keyword evidence="5 7" id="KW-1133">Transmembrane helix</keyword>
<feature type="transmembrane region" description="Helical" evidence="7">
    <location>
        <begin position="112"/>
        <end position="132"/>
    </location>
</feature>
<dbReference type="InterPro" id="IPR000715">
    <property type="entry name" value="Glycosyl_transferase_4"/>
</dbReference>
<comment type="catalytic activity">
    <reaction evidence="7">
        <text>UDP-N-acetyl-alpha-D-muramoyl-L-alanyl-gamma-D-glutamyl-meso-2,6-diaminopimeloyl-D-alanyl-D-alanine + di-trans,octa-cis-undecaprenyl phosphate = di-trans,octa-cis-undecaprenyl diphospho-N-acetyl-alpha-D-muramoyl-L-alanyl-D-glutamyl-meso-2,6-diaminopimeloyl-D-alanyl-D-alanine + UMP</text>
        <dbReference type="Rhea" id="RHEA:28386"/>
        <dbReference type="ChEBI" id="CHEBI:57865"/>
        <dbReference type="ChEBI" id="CHEBI:60392"/>
        <dbReference type="ChEBI" id="CHEBI:61386"/>
        <dbReference type="ChEBI" id="CHEBI:61387"/>
        <dbReference type="EC" id="2.7.8.13"/>
    </reaction>
</comment>
<dbReference type="GO" id="GO:0051301">
    <property type="term" value="P:cell division"/>
    <property type="evidence" value="ECO:0007669"/>
    <property type="project" value="UniProtKB-KW"/>
</dbReference>
<feature type="transmembrane region" description="Helical" evidence="7">
    <location>
        <begin position="224"/>
        <end position="245"/>
    </location>
</feature>
<keyword evidence="3 7" id="KW-0808">Transferase</keyword>
<dbReference type="GO" id="GO:0008360">
    <property type="term" value="P:regulation of cell shape"/>
    <property type="evidence" value="ECO:0007669"/>
    <property type="project" value="UniProtKB-KW"/>
</dbReference>
<keyword evidence="11" id="KW-1185">Reference proteome</keyword>